<dbReference type="InterPro" id="IPR015797">
    <property type="entry name" value="NUDIX_hydrolase-like_dom_sf"/>
</dbReference>
<evidence type="ECO:0000256" key="1">
    <source>
        <dbReference type="ARBA" id="ARBA00001946"/>
    </source>
</evidence>
<dbReference type="PROSITE" id="PS00893">
    <property type="entry name" value="NUDIX_BOX"/>
    <property type="match status" value="1"/>
</dbReference>
<comment type="similarity">
    <text evidence="2 5">Belongs to the Nudix hydrolase family.</text>
</comment>
<dbReference type="Pfam" id="PF00293">
    <property type="entry name" value="NUDIX"/>
    <property type="match status" value="1"/>
</dbReference>
<keyword evidence="9" id="KW-1185">Reference proteome</keyword>
<gene>
    <name evidence="8" type="ORF">GCM10009665_63040</name>
</gene>
<feature type="compositionally biased region" description="Basic and acidic residues" evidence="6">
    <location>
        <begin position="8"/>
        <end position="28"/>
    </location>
</feature>
<dbReference type="InterPro" id="IPR020476">
    <property type="entry name" value="Nudix_hydrolase"/>
</dbReference>
<dbReference type="InterPro" id="IPR000086">
    <property type="entry name" value="NUDIX_hydrolase_dom"/>
</dbReference>
<dbReference type="PANTHER" id="PTHR43046:SF12">
    <property type="entry name" value="GDP-MANNOSE MANNOSYL HYDROLASE"/>
    <property type="match status" value="1"/>
</dbReference>
<dbReference type="RefSeq" id="WP_344445513.1">
    <property type="nucleotide sequence ID" value="NZ_BAAALF010000168.1"/>
</dbReference>
<dbReference type="EMBL" id="BAAALF010000168">
    <property type="protein sequence ID" value="GAA1265158.1"/>
    <property type="molecule type" value="Genomic_DNA"/>
</dbReference>
<evidence type="ECO:0000313" key="9">
    <source>
        <dbReference type="Proteomes" id="UP001500037"/>
    </source>
</evidence>
<name>A0ABN1WVX3_9ACTN</name>
<evidence type="ECO:0000313" key="8">
    <source>
        <dbReference type="EMBL" id="GAA1265158.1"/>
    </source>
</evidence>
<dbReference type="PROSITE" id="PS51462">
    <property type="entry name" value="NUDIX"/>
    <property type="match status" value="1"/>
</dbReference>
<dbReference type="PANTHER" id="PTHR43046">
    <property type="entry name" value="GDP-MANNOSE MANNOSYL HYDROLASE"/>
    <property type="match status" value="1"/>
</dbReference>
<dbReference type="InterPro" id="IPR020084">
    <property type="entry name" value="NUDIX_hydrolase_CS"/>
</dbReference>
<evidence type="ECO:0000259" key="7">
    <source>
        <dbReference type="PROSITE" id="PS51462"/>
    </source>
</evidence>
<evidence type="ECO:0000256" key="5">
    <source>
        <dbReference type="RuleBase" id="RU003476"/>
    </source>
</evidence>
<sequence>MGQEQGEAADRAREGEQGQEGERADLLPRDRWLASLPRSYTAAGNLLTDEAGRVLVLKPNYRPGWQFAGGTVDLGEDARECARRELLEETGLVMEPGRLLVVSWTHPSEQLDHPAVHFIFDAGTIAADTPIALQESEIEEYRWAAPEEAYRLLGPAREPRLRAALAARVDGEVRIMGTTISGI</sequence>
<reference evidence="8 9" key="1">
    <citation type="journal article" date="2019" name="Int. J. Syst. Evol. Microbiol.">
        <title>The Global Catalogue of Microorganisms (GCM) 10K type strain sequencing project: providing services to taxonomists for standard genome sequencing and annotation.</title>
        <authorList>
            <consortium name="The Broad Institute Genomics Platform"/>
            <consortium name="The Broad Institute Genome Sequencing Center for Infectious Disease"/>
            <person name="Wu L."/>
            <person name="Ma J."/>
        </authorList>
    </citation>
    <scope>NUCLEOTIDE SEQUENCE [LARGE SCALE GENOMIC DNA]</scope>
    <source>
        <strain evidence="8 9">JCM 13004</strain>
    </source>
</reference>
<feature type="domain" description="Nudix hydrolase" evidence="7">
    <location>
        <begin position="38"/>
        <end position="168"/>
    </location>
</feature>
<dbReference type="Proteomes" id="UP001500037">
    <property type="component" value="Unassembled WGS sequence"/>
</dbReference>
<dbReference type="Gene3D" id="3.90.79.10">
    <property type="entry name" value="Nucleoside Triphosphate Pyrophosphohydrolase"/>
    <property type="match status" value="1"/>
</dbReference>
<feature type="region of interest" description="Disordered" evidence="6">
    <location>
        <begin position="1"/>
        <end position="28"/>
    </location>
</feature>
<dbReference type="PRINTS" id="PR00502">
    <property type="entry name" value="NUDIXFAMILY"/>
</dbReference>
<evidence type="ECO:0000256" key="3">
    <source>
        <dbReference type="ARBA" id="ARBA00022801"/>
    </source>
</evidence>
<accession>A0ABN1WVX3</accession>
<evidence type="ECO:0000256" key="4">
    <source>
        <dbReference type="ARBA" id="ARBA00022842"/>
    </source>
</evidence>
<comment type="caution">
    <text evidence="8">The sequence shown here is derived from an EMBL/GenBank/DDBJ whole genome shotgun (WGS) entry which is preliminary data.</text>
</comment>
<comment type="cofactor">
    <cofactor evidence="1">
        <name>Mg(2+)</name>
        <dbReference type="ChEBI" id="CHEBI:18420"/>
    </cofactor>
</comment>
<keyword evidence="3 5" id="KW-0378">Hydrolase</keyword>
<proteinExistence type="inferred from homology"/>
<dbReference type="SUPFAM" id="SSF55811">
    <property type="entry name" value="Nudix"/>
    <property type="match status" value="1"/>
</dbReference>
<dbReference type="GO" id="GO:0016787">
    <property type="term" value="F:hydrolase activity"/>
    <property type="evidence" value="ECO:0007669"/>
    <property type="project" value="UniProtKB-KW"/>
</dbReference>
<organism evidence="8 9">
    <name type="scientific">Kitasatospora nipponensis</name>
    <dbReference type="NCBI Taxonomy" id="258049"/>
    <lineage>
        <taxon>Bacteria</taxon>
        <taxon>Bacillati</taxon>
        <taxon>Actinomycetota</taxon>
        <taxon>Actinomycetes</taxon>
        <taxon>Kitasatosporales</taxon>
        <taxon>Streptomycetaceae</taxon>
        <taxon>Kitasatospora</taxon>
    </lineage>
</organism>
<protein>
    <submittedName>
        <fullName evidence="8">NUDIX hydrolase</fullName>
    </submittedName>
</protein>
<evidence type="ECO:0000256" key="6">
    <source>
        <dbReference type="SAM" id="MobiDB-lite"/>
    </source>
</evidence>
<dbReference type="CDD" id="cd18876">
    <property type="entry name" value="NUDIX_Hydrolase"/>
    <property type="match status" value="1"/>
</dbReference>
<keyword evidence="4" id="KW-0460">Magnesium</keyword>
<evidence type="ECO:0000256" key="2">
    <source>
        <dbReference type="ARBA" id="ARBA00005582"/>
    </source>
</evidence>